<feature type="transmembrane region" description="Helical" evidence="1">
    <location>
        <begin position="43"/>
        <end position="63"/>
    </location>
</feature>
<feature type="transmembrane region" description="Helical" evidence="1">
    <location>
        <begin position="250"/>
        <end position="273"/>
    </location>
</feature>
<evidence type="ECO:0000313" key="3">
    <source>
        <dbReference type="Proteomes" id="UP000229095"/>
    </source>
</evidence>
<feature type="transmembrane region" description="Helical" evidence="1">
    <location>
        <begin position="337"/>
        <end position="356"/>
    </location>
</feature>
<reference evidence="2 3" key="1">
    <citation type="submission" date="2017-10" db="EMBL/GenBank/DDBJ databases">
        <title>Draft genome sequences of strains TRE 1, TRE 9, TRE H and TRI 7, isolated from tamarins, belonging to four potential novel Bifidobacterium species.</title>
        <authorList>
            <person name="Mattarelli P."/>
            <person name="Modesto M."/>
            <person name="Puglisi E."/>
            <person name="Morelli L."/>
            <person name="Spezio C."/>
            <person name="Bonetti A."/>
            <person name="Sandri C."/>
        </authorList>
    </citation>
    <scope>NUCLEOTIDE SEQUENCE [LARGE SCALE GENOMIC DNA]</scope>
    <source>
        <strain evidence="3">TRE1</strain>
    </source>
</reference>
<keyword evidence="1" id="KW-1133">Transmembrane helix</keyword>
<feature type="transmembrane region" description="Helical" evidence="1">
    <location>
        <begin position="186"/>
        <end position="210"/>
    </location>
</feature>
<keyword evidence="3" id="KW-1185">Reference proteome</keyword>
<keyword evidence="1" id="KW-0472">Membrane</keyword>
<organism evidence="2 3">
    <name type="scientific">Bifidobacterium primatium</name>
    <dbReference type="NCBI Taxonomy" id="2045438"/>
    <lineage>
        <taxon>Bacteria</taxon>
        <taxon>Bacillati</taxon>
        <taxon>Actinomycetota</taxon>
        <taxon>Actinomycetes</taxon>
        <taxon>Bifidobacteriales</taxon>
        <taxon>Bifidobacteriaceae</taxon>
        <taxon>Bifidobacterium</taxon>
    </lineage>
</organism>
<gene>
    <name evidence="2" type="ORF">CS006_07410</name>
</gene>
<feature type="transmembrane region" description="Helical" evidence="1">
    <location>
        <begin position="311"/>
        <end position="331"/>
    </location>
</feature>
<protein>
    <submittedName>
        <fullName evidence="2">ABC transporter permease</fullName>
    </submittedName>
</protein>
<dbReference type="EMBL" id="PEBI01000003">
    <property type="protein sequence ID" value="PJM73065.1"/>
    <property type="molecule type" value="Genomic_DNA"/>
</dbReference>
<keyword evidence="1" id="KW-0812">Transmembrane</keyword>
<accession>A0A2M9H8C8</accession>
<evidence type="ECO:0000256" key="1">
    <source>
        <dbReference type="SAM" id="Phobius"/>
    </source>
</evidence>
<dbReference type="RefSeq" id="WP_100511168.1">
    <property type="nucleotide sequence ID" value="NZ_PEBI01000003.1"/>
</dbReference>
<feature type="transmembrane region" description="Helical" evidence="1">
    <location>
        <begin position="285"/>
        <end position="304"/>
    </location>
</feature>
<feature type="transmembrane region" description="Helical" evidence="1">
    <location>
        <begin position="12"/>
        <end position="37"/>
    </location>
</feature>
<dbReference type="OrthoDB" id="3225559at2"/>
<sequence length="390" mass="42375">MGRHQQAETLGLIASLVCAVASGVVADLYLGFASAIWLVSGRLFAVCSGMVAACGVVSFIVGYSRRSHSWSLKRGWFVPVRRAFETLSLSVVYGSTIFLSMYALFGVINSTMGLRSFSSYVPAVVALFSAVTGYLVFVQADSLNSKTIASLLPLFVVSGVSTAGLTSDDPNWWKNNFSQLGDRTTFAARMFNSTLVLAGVCVVILSYFAVSELIATQRMRMLWHATAEKSSDDGEPSGEGKPDEVDIPRFWARIICLSVLLTLAGMCFAGVGLFRYTPHPILHNVFARGLSLPMSLLMIFLPWLAPQLSKAMYVVSDLIIVAIAVAGVRWLQGGTTLTNVEALACILFMGWFIVFSRQIAAIEADRVHAQLMTSRPVSVVPRDSRISPRN</sequence>
<comment type="caution">
    <text evidence="2">The sequence shown here is derived from an EMBL/GenBank/DDBJ whole genome shotgun (WGS) entry which is preliminary data.</text>
</comment>
<dbReference type="AlphaFoldDB" id="A0A2M9H8C8"/>
<name>A0A2M9H8C8_9BIFI</name>
<feature type="transmembrane region" description="Helical" evidence="1">
    <location>
        <begin position="84"/>
        <end position="105"/>
    </location>
</feature>
<proteinExistence type="predicted"/>
<dbReference type="Proteomes" id="UP000229095">
    <property type="component" value="Unassembled WGS sequence"/>
</dbReference>
<evidence type="ECO:0000313" key="2">
    <source>
        <dbReference type="EMBL" id="PJM73065.1"/>
    </source>
</evidence>
<feature type="transmembrane region" description="Helical" evidence="1">
    <location>
        <begin position="117"/>
        <end position="137"/>
    </location>
</feature>